<gene>
    <name evidence="4" type="ORF">GNP93_05170</name>
</gene>
<evidence type="ECO:0000256" key="1">
    <source>
        <dbReference type="ARBA" id="ARBA00006174"/>
    </source>
</evidence>
<evidence type="ECO:0000313" key="5">
    <source>
        <dbReference type="Proteomes" id="UP000450917"/>
    </source>
</evidence>
<protein>
    <recommendedName>
        <fullName evidence="6">MmgE/PrpD family protein</fullName>
    </recommendedName>
</protein>
<dbReference type="PANTHER" id="PTHR16943">
    <property type="entry name" value="2-METHYLCITRATE DEHYDRATASE-RELATED"/>
    <property type="match status" value="1"/>
</dbReference>
<dbReference type="AlphaFoldDB" id="A0A7X2Z9N1"/>
<accession>A0A7X2Z9N1</accession>
<dbReference type="InterPro" id="IPR045336">
    <property type="entry name" value="MmgE_PrpD_N"/>
</dbReference>
<name>A0A7X2Z9N1_9BACL</name>
<dbReference type="InterPro" id="IPR042183">
    <property type="entry name" value="MmgE/PrpD_sf_1"/>
</dbReference>
<dbReference type="InterPro" id="IPR036148">
    <property type="entry name" value="MmgE/PrpD_sf"/>
</dbReference>
<feature type="domain" description="MmgE/PrpD N-terminal" evidence="2">
    <location>
        <begin position="6"/>
        <end position="243"/>
    </location>
</feature>
<dbReference type="EMBL" id="WNZX01000003">
    <property type="protein sequence ID" value="MUG70066.1"/>
    <property type="molecule type" value="Genomic_DNA"/>
</dbReference>
<proteinExistence type="inferred from homology"/>
<reference evidence="4 5" key="1">
    <citation type="submission" date="2019-11" db="EMBL/GenBank/DDBJ databases">
        <title>Draft genome sequences of five Paenibacillus species of dairy origin.</title>
        <authorList>
            <person name="Olajide A.M."/>
            <person name="Chen S."/>
            <person name="Lapointe G."/>
        </authorList>
    </citation>
    <scope>NUCLEOTIDE SEQUENCE [LARGE SCALE GENOMIC DNA]</scope>
    <source>
        <strain evidence="4 5">2CS3</strain>
    </source>
</reference>
<organism evidence="4 5">
    <name type="scientific">Paenibacillus validus</name>
    <dbReference type="NCBI Taxonomy" id="44253"/>
    <lineage>
        <taxon>Bacteria</taxon>
        <taxon>Bacillati</taxon>
        <taxon>Bacillota</taxon>
        <taxon>Bacilli</taxon>
        <taxon>Bacillales</taxon>
        <taxon>Paenibacillaceae</taxon>
        <taxon>Paenibacillus</taxon>
    </lineage>
</organism>
<dbReference type="Gene3D" id="3.30.1330.120">
    <property type="entry name" value="2-methylcitrate dehydratase PrpD"/>
    <property type="match status" value="1"/>
</dbReference>
<feature type="domain" description="MmgE/PrpD C-terminal" evidence="3">
    <location>
        <begin position="265"/>
        <end position="428"/>
    </location>
</feature>
<dbReference type="GO" id="GO:0016829">
    <property type="term" value="F:lyase activity"/>
    <property type="evidence" value="ECO:0007669"/>
    <property type="project" value="InterPro"/>
</dbReference>
<dbReference type="Pfam" id="PF03972">
    <property type="entry name" value="MmgE_PrpD_N"/>
    <property type="match status" value="1"/>
</dbReference>
<evidence type="ECO:0008006" key="6">
    <source>
        <dbReference type="Google" id="ProtNLM"/>
    </source>
</evidence>
<dbReference type="PANTHER" id="PTHR16943:SF8">
    <property type="entry name" value="2-METHYLCITRATE DEHYDRATASE"/>
    <property type="match status" value="1"/>
</dbReference>
<dbReference type="Proteomes" id="UP000450917">
    <property type="component" value="Unassembled WGS sequence"/>
</dbReference>
<dbReference type="Gene3D" id="1.10.4100.10">
    <property type="entry name" value="2-methylcitrate dehydratase PrpD"/>
    <property type="match status" value="1"/>
</dbReference>
<comment type="similarity">
    <text evidence="1">Belongs to the PrpD family.</text>
</comment>
<dbReference type="SUPFAM" id="SSF103378">
    <property type="entry name" value="2-methylcitrate dehydratase PrpD"/>
    <property type="match status" value="1"/>
</dbReference>
<dbReference type="InterPro" id="IPR042188">
    <property type="entry name" value="MmgE/PrpD_sf_2"/>
</dbReference>
<dbReference type="InterPro" id="IPR045337">
    <property type="entry name" value="MmgE_PrpD_C"/>
</dbReference>
<comment type="caution">
    <text evidence="4">The sequence shown here is derived from an EMBL/GenBank/DDBJ whole genome shotgun (WGS) entry which is preliminary data.</text>
</comment>
<dbReference type="InterPro" id="IPR005656">
    <property type="entry name" value="MmgE_PrpD"/>
</dbReference>
<evidence type="ECO:0000259" key="3">
    <source>
        <dbReference type="Pfam" id="PF19305"/>
    </source>
</evidence>
<keyword evidence="5" id="KW-1185">Reference proteome</keyword>
<evidence type="ECO:0000313" key="4">
    <source>
        <dbReference type="EMBL" id="MUG70066.1"/>
    </source>
</evidence>
<dbReference type="RefSeq" id="WP_127606551.1">
    <property type="nucleotide sequence ID" value="NZ_JARTHK010000055.1"/>
</dbReference>
<dbReference type="Pfam" id="PF19305">
    <property type="entry name" value="MmgE_PrpD_C"/>
    <property type="match status" value="1"/>
</dbReference>
<evidence type="ECO:0000259" key="2">
    <source>
        <dbReference type="Pfam" id="PF03972"/>
    </source>
</evidence>
<sequence>MSLVDEMAKFTVSEAVGKIGENHRRRAIEHILDTLGVGLAGNTDPIASSLLTYTERLGERGGYTLLGNAVSASLLQAAFVNGILCHALDYDDSSWRLIGHPSAVVLPSVMATAESMDAGGRELVTAYLIGTEVSCKIGAAAEPELYQAGWHATGVVGVLGAAAGAGYLLGLSLDQMIHALGIAASSASGLRQNFGSMTKPFHAGIAARNGVNAAYLAQCGFTSNPEALEGKTGFFANFANKQPVLKESMGEPFDLLQPGFFVKPYPSCAATHTAIDAMLSLVKEYGCQADQIESIYAGCGPVGPIMLVHNRPLQGTEGKFSMPFVLAAAVADGEVGLDTFTDDKVNDPVIRALMEKVEFGIDEQYRTRSVEEAPALIRVKLKDGRVLERSKQMADGSPEHPLSYEALIGKYRDCAGRVLSPDRVERSLEKIVFLDSLPRISSLTTELRPG</sequence>